<dbReference type="PROSITE" id="PS51352">
    <property type="entry name" value="THIOREDOXIN_2"/>
    <property type="match status" value="1"/>
</dbReference>
<keyword evidence="4" id="KW-0676">Redox-active center</keyword>
<name>A0A3S9VNL9_9BACT</name>
<evidence type="ECO:0000256" key="3">
    <source>
        <dbReference type="ARBA" id="ARBA00023157"/>
    </source>
</evidence>
<evidence type="ECO:0000259" key="6">
    <source>
        <dbReference type="PROSITE" id="PS51352"/>
    </source>
</evidence>
<protein>
    <submittedName>
        <fullName evidence="7">TlpA family protein disulfide reductase</fullName>
    </submittedName>
</protein>
<dbReference type="CDD" id="cd02966">
    <property type="entry name" value="TlpA_like_family"/>
    <property type="match status" value="1"/>
</dbReference>
<dbReference type="InterPro" id="IPR000866">
    <property type="entry name" value="AhpC/TSA"/>
</dbReference>
<dbReference type="PANTHER" id="PTHR42852:SF6">
    <property type="entry name" value="THIOL:DISULFIDE INTERCHANGE PROTEIN DSBE"/>
    <property type="match status" value="1"/>
</dbReference>
<accession>A0A3S9VNL9</accession>
<proteinExistence type="predicted"/>
<evidence type="ECO:0000313" key="7">
    <source>
        <dbReference type="EMBL" id="AZS28138.1"/>
    </source>
</evidence>
<dbReference type="InterPro" id="IPR050553">
    <property type="entry name" value="Thioredoxin_ResA/DsbE_sf"/>
</dbReference>
<sequence>MRKLVVMLFISLLAFACQKEKSVSVNVTVKDKNIAEGVYFGLMKMDTMLQMNAEGKASVVLPVDEPQYGIVKYKWKTKAIYLEPGKGLDVIWDMRPSGLEIEFAGDGADKNNFINGKETRVPVMGDFGLKEDEFLEKIDQYIADNNKVLESKGFDKVFQEKEKTRLLYDVCGILWQYAQNRDCSEEYIAKMKSLMVEEDWLLQLDSYTNFMEGAVAYFAGKALENQENASVKEKTLNVLNYVLSNIKSQAVKEYLVASFSISYIDSEGVDDAEEVKAIFNKEVTNSVMQAAFNSLYAQGSSVAKGSKAHGFKYLDINGKEVSLDDFKGRYVYIDIWATWCAPCREEYPHLQMLEKAFQGTNISFVSISTDQDEAKWKQTVKDEKMGGIQLHTGGDEDFLNAFRVKGIPRFILINPEGRIENANMTRPSDPMTIEYLGMLAERWKNSF</sequence>
<dbReference type="PANTHER" id="PTHR42852">
    <property type="entry name" value="THIOL:DISULFIDE INTERCHANGE PROTEIN DSBE"/>
    <property type="match status" value="1"/>
</dbReference>
<evidence type="ECO:0000313" key="8">
    <source>
        <dbReference type="Proteomes" id="UP000270673"/>
    </source>
</evidence>
<dbReference type="RefSeq" id="WP_106624312.1">
    <property type="nucleotide sequence ID" value="NZ_CP032819.1"/>
</dbReference>
<dbReference type="SUPFAM" id="SSF52833">
    <property type="entry name" value="Thioredoxin-like"/>
    <property type="match status" value="1"/>
</dbReference>
<gene>
    <name evidence="7" type="ORF">D8S85_00280</name>
</gene>
<evidence type="ECO:0000256" key="1">
    <source>
        <dbReference type="ARBA" id="ARBA00004196"/>
    </source>
</evidence>
<feature type="chain" id="PRO_5019157097" evidence="5">
    <location>
        <begin position="17"/>
        <end position="447"/>
    </location>
</feature>
<dbReference type="OrthoDB" id="1094665at2"/>
<feature type="domain" description="Thioredoxin" evidence="6">
    <location>
        <begin position="302"/>
        <end position="447"/>
    </location>
</feature>
<keyword evidence="3" id="KW-1015">Disulfide bond</keyword>
<evidence type="ECO:0000256" key="4">
    <source>
        <dbReference type="ARBA" id="ARBA00023284"/>
    </source>
</evidence>
<comment type="subcellular location">
    <subcellularLocation>
        <location evidence="1">Cell envelope</location>
    </subcellularLocation>
</comment>
<dbReference type="Proteomes" id="UP000270673">
    <property type="component" value="Chromosome"/>
</dbReference>
<dbReference type="InterPro" id="IPR013766">
    <property type="entry name" value="Thioredoxin_domain"/>
</dbReference>
<evidence type="ECO:0000256" key="5">
    <source>
        <dbReference type="SAM" id="SignalP"/>
    </source>
</evidence>
<dbReference type="KEGG" id="buy:D8S85_00280"/>
<dbReference type="EMBL" id="CP032819">
    <property type="protein sequence ID" value="AZS28138.1"/>
    <property type="molecule type" value="Genomic_DNA"/>
</dbReference>
<dbReference type="PROSITE" id="PS51257">
    <property type="entry name" value="PROKAR_LIPOPROTEIN"/>
    <property type="match status" value="1"/>
</dbReference>
<evidence type="ECO:0000256" key="2">
    <source>
        <dbReference type="ARBA" id="ARBA00022748"/>
    </source>
</evidence>
<dbReference type="InterPro" id="IPR036249">
    <property type="entry name" value="Thioredoxin-like_sf"/>
</dbReference>
<reference evidence="7 8" key="1">
    <citation type="submission" date="2018-10" db="EMBL/GenBank/DDBJ databases">
        <title>Butyricimonas faecalis sp. nov., isolated from human faeces and emended description of the genus Butyricimonas.</title>
        <authorList>
            <person name="Le Roy T."/>
            <person name="Van der Smissen P."/>
            <person name="Paquot A."/>
            <person name="Delzenne N."/>
            <person name="Muccioli G."/>
            <person name="Collet J.-F."/>
            <person name="Cani P.D."/>
        </authorList>
    </citation>
    <scope>NUCLEOTIDE SEQUENCE [LARGE SCALE GENOMIC DNA]</scope>
    <source>
        <strain evidence="7 8">H184</strain>
    </source>
</reference>
<keyword evidence="2" id="KW-0201">Cytochrome c-type biogenesis</keyword>
<keyword evidence="8" id="KW-1185">Reference proteome</keyword>
<dbReference type="GO" id="GO:0017004">
    <property type="term" value="P:cytochrome complex assembly"/>
    <property type="evidence" value="ECO:0007669"/>
    <property type="project" value="UniProtKB-KW"/>
</dbReference>
<organism evidence="7 8">
    <name type="scientific">Butyricimonas faecalis</name>
    <dbReference type="NCBI Taxonomy" id="2093856"/>
    <lineage>
        <taxon>Bacteria</taxon>
        <taxon>Pseudomonadati</taxon>
        <taxon>Bacteroidota</taxon>
        <taxon>Bacteroidia</taxon>
        <taxon>Bacteroidales</taxon>
        <taxon>Odoribacteraceae</taxon>
        <taxon>Butyricimonas</taxon>
    </lineage>
</organism>
<keyword evidence="5" id="KW-0732">Signal</keyword>
<feature type="signal peptide" evidence="5">
    <location>
        <begin position="1"/>
        <end position="16"/>
    </location>
</feature>
<dbReference type="Gene3D" id="3.40.30.10">
    <property type="entry name" value="Glutaredoxin"/>
    <property type="match status" value="1"/>
</dbReference>
<dbReference type="AlphaFoldDB" id="A0A3S9VNL9"/>
<dbReference type="GO" id="GO:0030313">
    <property type="term" value="C:cell envelope"/>
    <property type="evidence" value="ECO:0007669"/>
    <property type="project" value="UniProtKB-SubCell"/>
</dbReference>
<dbReference type="Pfam" id="PF00578">
    <property type="entry name" value="AhpC-TSA"/>
    <property type="match status" value="1"/>
</dbReference>